<accession>A0A225MB41</accession>
<comment type="caution">
    <text evidence="3">The sequence shown here is derived from an EMBL/GenBank/DDBJ whole genome shotgun (WGS) entry which is preliminary data.</text>
</comment>
<keyword evidence="4" id="KW-1185">Reference proteome</keyword>
<feature type="domain" description="Reverse transcriptase" evidence="2">
    <location>
        <begin position="51"/>
        <end position="390"/>
    </location>
</feature>
<organism evidence="3 4">
    <name type="scientific">Candidimonas nitroreducens</name>
    <dbReference type="NCBI Taxonomy" id="683354"/>
    <lineage>
        <taxon>Bacteria</taxon>
        <taxon>Pseudomonadati</taxon>
        <taxon>Pseudomonadota</taxon>
        <taxon>Betaproteobacteria</taxon>
        <taxon>Burkholderiales</taxon>
        <taxon>Alcaligenaceae</taxon>
        <taxon>Candidimonas</taxon>
    </lineage>
</organism>
<evidence type="ECO:0000256" key="1">
    <source>
        <dbReference type="SAM" id="MobiDB-lite"/>
    </source>
</evidence>
<dbReference type="CDD" id="cd01646">
    <property type="entry name" value="RT_Bac_retron_I"/>
    <property type="match status" value="1"/>
</dbReference>
<dbReference type="AlphaFoldDB" id="A0A225MB41"/>
<reference evidence="4" key="1">
    <citation type="submission" date="2017-06" db="EMBL/GenBank/DDBJ databases">
        <title>Herbaspirillum phytohormonus sp. nov., isolated from the root nodule of Robinia pseudoacacia in lead-zinc mine.</title>
        <authorList>
            <person name="Fan M."/>
            <person name="Lin Y."/>
        </authorList>
    </citation>
    <scope>NUCLEOTIDE SEQUENCE [LARGE SCALE GENOMIC DNA]</scope>
    <source>
        <strain evidence="4">SC-089</strain>
    </source>
</reference>
<dbReference type="Proteomes" id="UP000214603">
    <property type="component" value="Unassembled WGS sequence"/>
</dbReference>
<dbReference type="InterPro" id="IPR000477">
    <property type="entry name" value="RT_dom"/>
</dbReference>
<name>A0A225MB41_9BURK</name>
<dbReference type="Pfam" id="PF00078">
    <property type="entry name" value="RVT_1"/>
    <property type="match status" value="1"/>
</dbReference>
<dbReference type="EMBL" id="NJIH01000010">
    <property type="protein sequence ID" value="OWT56821.1"/>
    <property type="molecule type" value="Genomic_DNA"/>
</dbReference>
<gene>
    <name evidence="3" type="ORF">CEY11_18225</name>
</gene>
<protein>
    <recommendedName>
        <fullName evidence="2">Reverse transcriptase domain-containing protein</fullName>
    </recommendedName>
</protein>
<dbReference type="PROSITE" id="PS50878">
    <property type="entry name" value="RT_POL"/>
    <property type="match status" value="1"/>
</dbReference>
<sequence>MRSFLSQVCDQLNMRWAWEKVKRASVPGDIWIDEADLAHFEVHLGHELRGLGDDLRSGRFRMSPIRPMAFPKNPDGDGNPRVRQYFHFTVRDQVAWVAVVNVLGRYIDEQMPVWSYGNRLFRSAWIEEDIHGNKIRKIGPYRHSSGRIYRPFQQSWPLFRRHIALAVSAAAHGYSKVDSLDDDEHEELGFQRRMHRANQCPFVLADYWTNLPTDPHKSDVYWASVDLEKFYPSIPLTACVDAISQFVPAELRLEVQRLLKTLTQLPLNLDGWTDAELKHIELDESRKTFHKIPTGLMVSGFLANAALLPVDQEVQKTLPRGRVAHFRYVDDHVILAKTFDDLITWIDHYKDVINKLGSGASINPSKTEPKALGELLETSDTSKRFAGSDLWNRAQKECRLDPEFPTPLMTKTIALVSAIGKTDFTALEDNELSILSQQLEHLLLVDLPEAEMPARTRLAFAATRLARVAEARLASPETLDIRHGGFGQSRTTGTQATSRHSGGLSLDPIAGLTGISDSQIHARLNSIADRVFGLVRKVLRERPDRVRLWTHALTIARRLGATGLELLFDDIDRYASDPVNRLAASYILGNSYAVLAAETVRAAQLLVDTNAAGWRRAAALRSLRDIAKFTNQYQPKTGRWFVQKSLNQFFVGVYCATVLLEQYPGSLQLLGKPLNQTFVDNGRELLTSHEVLPDLRVALAWWGCKFDLRRPVRRASELIIHLGTLVDALPESDDLWTFFPADAPIAPLVRIASTTKSTQMKQEGWWFDAMMGRLDYRDMEQVATLSPEASRVWKSFEESETGKLLPLPVWATMIWESCDPRITKEWRLGEWTCLEIVRQAALLLSSTTQTLDQDYLQRASRKDIDTRSHCAHPLNFALPRHLIDTTAVSWQEWKQKLREPGIGVLRQVPQRRQIYDRRYAPLVVSEIGSAQNPIRGLGLCLFALLSRSFLLPAQWNGLGHESMLRHLPQLLRDEISYSSATLGILEACLQPRTAENVFANLYQAWSPGSDDDTEHDPVSLIDTADLARVVSIAQNELEANQISTFNQQSRQVTPVNLMHLTDVDWKRYFETGPA</sequence>
<evidence type="ECO:0000313" key="4">
    <source>
        <dbReference type="Proteomes" id="UP000214603"/>
    </source>
</evidence>
<feature type="region of interest" description="Disordered" evidence="1">
    <location>
        <begin position="482"/>
        <end position="501"/>
    </location>
</feature>
<evidence type="ECO:0000259" key="2">
    <source>
        <dbReference type="PROSITE" id="PS50878"/>
    </source>
</evidence>
<feature type="compositionally biased region" description="Polar residues" evidence="1">
    <location>
        <begin position="488"/>
        <end position="500"/>
    </location>
</feature>
<proteinExistence type="predicted"/>
<evidence type="ECO:0000313" key="3">
    <source>
        <dbReference type="EMBL" id="OWT56821.1"/>
    </source>
</evidence>